<dbReference type="CDD" id="cd00085">
    <property type="entry name" value="HNHc"/>
    <property type="match status" value="1"/>
</dbReference>
<dbReference type="InterPro" id="IPR003615">
    <property type="entry name" value="HNH_nuc"/>
</dbReference>
<gene>
    <name evidence="2" type="ORF">PML80_05935</name>
</gene>
<accession>A0AAF0BJW3</accession>
<keyword evidence="2" id="KW-0378">Hydrolase</keyword>
<dbReference type="GO" id="GO:0004519">
    <property type="term" value="F:endonuclease activity"/>
    <property type="evidence" value="ECO:0007669"/>
    <property type="project" value="UniProtKB-KW"/>
</dbReference>
<keyword evidence="2" id="KW-0540">Nuclease</keyword>
<evidence type="ECO:0000313" key="3">
    <source>
        <dbReference type="Proteomes" id="UP001179483"/>
    </source>
</evidence>
<dbReference type="EMBL" id="CP116590">
    <property type="protein sequence ID" value="WCG38717.1"/>
    <property type="molecule type" value="Genomic_DNA"/>
</dbReference>
<dbReference type="InterPro" id="IPR002711">
    <property type="entry name" value="HNH"/>
</dbReference>
<organism evidence="2 3">
    <name type="scientific">Aerococcus urinaeequi</name>
    <dbReference type="NCBI Taxonomy" id="51665"/>
    <lineage>
        <taxon>Bacteria</taxon>
        <taxon>Bacillati</taxon>
        <taxon>Bacillota</taxon>
        <taxon>Bacilli</taxon>
        <taxon>Lactobacillales</taxon>
        <taxon>Aerococcaceae</taxon>
        <taxon>Aerococcus</taxon>
    </lineage>
</organism>
<keyword evidence="2" id="KW-0255">Endonuclease</keyword>
<dbReference type="Proteomes" id="UP001179483">
    <property type="component" value="Chromosome"/>
</dbReference>
<name>A0AAF0BJW3_9LACT</name>
<dbReference type="Pfam" id="PF01844">
    <property type="entry name" value="HNH"/>
    <property type="match status" value="1"/>
</dbReference>
<evidence type="ECO:0000259" key="1">
    <source>
        <dbReference type="Pfam" id="PF01844"/>
    </source>
</evidence>
<dbReference type="GO" id="GO:0003676">
    <property type="term" value="F:nucleic acid binding"/>
    <property type="evidence" value="ECO:0007669"/>
    <property type="project" value="InterPro"/>
</dbReference>
<feature type="domain" description="HNH" evidence="1">
    <location>
        <begin position="8"/>
        <end position="58"/>
    </location>
</feature>
<dbReference type="AlphaFoldDB" id="A0AAF0BJW3"/>
<dbReference type="GO" id="GO:0008270">
    <property type="term" value="F:zinc ion binding"/>
    <property type="evidence" value="ECO:0007669"/>
    <property type="project" value="InterPro"/>
</dbReference>
<sequence>MNSVNGWCERCLKKKIYRKGYIVHHKIYLNEDNINDPEITLGWDNLEYVCLDCHNAEHFGKYSPVRDDVMFDEFGDLILK</sequence>
<reference evidence="2" key="1">
    <citation type="submission" date="2023-01" db="EMBL/GenBank/DDBJ databases">
        <title>Oxazolidinone resistance genes in florfenicol resistant enterococci from beef cattle and veal calves at slaughter.</title>
        <authorList>
            <person name="Biggel M."/>
        </authorList>
    </citation>
    <scope>NUCLEOTIDE SEQUENCE</scope>
    <source>
        <strain evidence="2">K79-1</strain>
    </source>
</reference>
<evidence type="ECO:0000313" key="2">
    <source>
        <dbReference type="EMBL" id="WCG38717.1"/>
    </source>
</evidence>
<protein>
    <submittedName>
        <fullName evidence="2">HNH endonuclease signature motif containing protein</fullName>
    </submittedName>
</protein>
<proteinExistence type="predicted"/>